<dbReference type="InterPro" id="IPR036886">
    <property type="entry name" value="Villin_headpiece_dom_sf"/>
</dbReference>
<dbReference type="PANTHER" id="PTHR11977:SF57">
    <property type="entry name" value="VILLIN-LIKE PROTEIN QUAIL"/>
    <property type="match status" value="1"/>
</dbReference>
<dbReference type="GO" id="GO:0051015">
    <property type="term" value="F:actin filament binding"/>
    <property type="evidence" value="ECO:0007669"/>
    <property type="project" value="InterPro"/>
</dbReference>
<dbReference type="OrthoDB" id="6375767at2759"/>
<dbReference type="SMART" id="SM00153">
    <property type="entry name" value="VHP"/>
    <property type="match status" value="1"/>
</dbReference>
<dbReference type="PROSITE" id="PS51089">
    <property type="entry name" value="HP"/>
    <property type="match status" value="1"/>
</dbReference>
<dbReference type="PRINTS" id="PR00597">
    <property type="entry name" value="GELSOLIN"/>
</dbReference>
<dbReference type="Gene3D" id="3.40.20.10">
    <property type="entry name" value="Severin"/>
    <property type="match status" value="6"/>
</dbReference>
<organism evidence="6 7">
    <name type="scientific">Folsomia candida</name>
    <name type="common">Springtail</name>
    <dbReference type="NCBI Taxonomy" id="158441"/>
    <lineage>
        <taxon>Eukaryota</taxon>
        <taxon>Metazoa</taxon>
        <taxon>Ecdysozoa</taxon>
        <taxon>Arthropoda</taxon>
        <taxon>Hexapoda</taxon>
        <taxon>Collembola</taxon>
        <taxon>Entomobryomorpha</taxon>
        <taxon>Isotomoidea</taxon>
        <taxon>Isotomidae</taxon>
        <taxon>Proisotominae</taxon>
        <taxon>Folsomia</taxon>
    </lineage>
</organism>
<evidence type="ECO:0000256" key="4">
    <source>
        <dbReference type="ARBA" id="ARBA00023203"/>
    </source>
</evidence>
<dbReference type="Proteomes" id="UP000198287">
    <property type="component" value="Unassembled WGS sequence"/>
</dbReference>
<dbReference type="FunFam" id="3.40.20.10:FF:000005">
    <property type="entry name" value="Gelsolin"/>
    <property type="match status" value="1"/>
</dbReference>
<evidence type="ECO:0000256" key="1">
    <source>
        <dbReference type="ARBA" id="ARBA00008418"/>
    </source>
</evidence>
<accession>A0A226F7B0</accession>
<dbReference type="InterPro" id="IPR003128">
    <property type="entry name" value="Villin_headpiece"/>
</dbReference>
<dbReference type="GO" id="GO:0005546">
    <property type="term" value="F:phosphatidylinositol-4,5-bisphosphate binding"/>
    <property type="evidence" value="ECO:0007669"/>
    <property type="project" value="TreeGrafter"/>
</dbReference>
<keyword evidence="2" id="KW-0117">Actin capping</keyword>
<reference evidence="6 7" key="1">
    <citation type="submission" date="2015-12" db="EMBL/GenBank/DDBJ databases">
        <title>The genome of Folsomia candida.</title>
        <authorList>
            <person name="Faddeeva A."/>
            <person name="Derks M.F."/>
            <person name="Anvar Y."/>
            <person name="Smit S."/>
            <person name="Van Straalen N."/>
            <person name="Roelofs D."/>
        </authorList>
    </citation>
    <scope>NUCLEOTIDE SEQUENCE [LARGE SCALE GENOMIC DNA]</scope>
    <source>
        <strain evidence="6 7">VU population</strain>
        <tissue evidence="6">Whole body</tissue>
    </source>
</reference>
<dbReference type="Pfam" id="PF02209">
    <property type="entry name" value="VHP"/>
    <property type="match status" value="1"/>
</dbReference>
<dbReference type="GO" id="GO:0008154">
    <property type="term" value="P:actin polymerization or depolymerization"/>
    <property type="evidence" value="ECO:0007669"/>
    <property type="project" value="TreeGrafter"/>
</dbReference>
<dbReference type="GO" id="GO:0005737">
    <property type="term" value="C:cytoplasm"/>
    <property type="evidence" value="ECO:0007669"/>
    <property type="project" value="TreeGrafter"/>
</dbReference>
<sequence>MIINGMNYYSNTLPTMSGSVDPIFKQIPKGSTCFLIWRIEKLQIVPLPRDQYASFYNGDSYIIYSASEPNQPGGMNVKEKPARALEQNIHFWLGSATSTDEAGVAAYKTVELDDFLGGAPIQHRETEGAESQRFRSYFPNGIRILQGGVESGFQHVSHVFIPKLFCVKGKRRPVVRQLPKVSWSNMNSGDAFLLQTKEAIFLWEGKTANNLEKLQAAKVSQQLKAESGAKSVIVFVKDGEEEQLQDIEKSLFEMYLPLKDRSQKKSASDYSDDAVDREVTHEIKLYRCSDDDGTLRVTEVKVGPLFQQDLNSGDSFIIDNGTRGIWVWIGKKASPKERIEAMRNAQGFIKKKGYPDHTQVTRVIDGGEPESFKSLFSAWKVKNETVGFGRQHSGGKGIAKISQSSFDATTLHEQPALAAKMKMIDDASGSKEVYKVHEFKLVEVPQQYQGSFFEHDCYVIKYSSSGPGEYILVYFWLGLKAKNEDRGAAALLAKELDDEVGGRAVQIRIVQGKEPAHFIALFRGEFTVYLGDADDSGYEPVKPYLLQVRGNVPEEARAFQVQRRAASLNSNDVFVLVGDSASFLWCGKGSTGDEREIAKKIAARDRVDCITVYEGQEREDFWSEIGGKEDYASDKRLASESTQKDPRLFQCSNATGILRAEEIVNYSQGDLVEDDVMLLDIGDTIFLWFGKDSNKEEQQGAVLMSTKYLASDPSGRDPDTPILVIKQGMEPPTFTGFFGVWDRSLWSNNQTFEELKAQMIGEQPILSASAITLIQTNGVDFESAKKHPIDVLSEKDQDKLPADVNPSMKEVHLNEADFQSIFKMDYQAFSELPLWKKTQLKKNAGLF</sequence>
<dbReference type="CDD" id="cd11288">
    <property type="entry name" value="gelsolin_S5_like"/>
    <property type="match status" value="1"/>
</dbReference>
<comment type="similarity">
    <text evidence="1">Belongs to the villin/gelsolin family.</text>
</comment>
<dbReference type="SUPFAM" id="SSF47050">
    <property type="entry name" value="VHP, Villin headpiece domain"/>
    <property type="match status" value="1"/>
</dbReference>
<name>A0A226F7B0_FOLCA</name>
<dbReference type="STRING" id="158441.A0A226F7B0"/>
<dbReference type="CDD" id="cd11292">
    <property type="entry name" value="gelsolin_S3_like"/>
    <property type="match status" value="1"/>
</dbReference>
<dbReference type="InterPro" id="IPR007122">
    <property type="entry name" value="Villin/Gelsolin"/>
</dbReference>
<dbReference type="EMBL" id="LNIX01000001">
    <property type="protein sequence ID" value="OXA65210.1"/>
    <property type="molecule type" value="Genomic_DNA"/>
</dbReference>
<feature type="domain" description="HP" evidence="5">
    <location>
        <begin position="781"/>
        <end position="847"/>
    </location>
</feature>
<protein>
    <submittedName>
        <fullName evidence="6">Villin-1</fullName>
    </submittedName>
</protein>
<dbReference type="OMA" id="FTIWRIE"/>
<keyword evidence="3" id="KW-0677">Repeat</keyword>
<gene>
    <name evidence="6" type="ORF">Fcan01_02126</name>
</gene>
<dbReference type="GO" id="GO:0015629">
    <property type="term" value="C:actin cytoskeleton"/>
    <property type="evidence" value="ECO:0007669"/>
    <property type="project" value="TreeGrafter"/>
</dbReference>
<evidence type="ECO:0000313" key="6">
    <source>
        <dbReference type="EMBL" id="OXA65210.1"/>
    </source>
</evidence>
<dbReference type="FunFam" id="3.40.20.10:FF:000001">
    <property type="entry name" value="Gelsolin"/>
    <property type="match status" value="1"/>
</dbReference>
<dbReference type="AlphaFoldDB" id="A0A226F7B0"/>
<evidence type="ECO:0000256" key="3">
    <source>
        <dbReference type="ARBA" id="ARBA00022737"/>
    </source>
</evidence>
<dbReference type="CDD" id="cd11293">
    <property type="entry name" value="gelsolin_S4_like"/>
    <property type="match status" value="1"/>
</dbReference>
<dbReference type="GO" id="GO:0051016">
    <property type="term" value="P:barbed-end actin filament capping"/>
    <property type="evidence" value="ECO:0007669"/>
    <property type="project" value="TreeGrafter"/>
</dbReference>
<dbReference type="InterPro" id="IPR029006">
    <property type="entry name" value="ADF-H/Gelsolin-like_dom_sf"/>
</dbReference>
<evidence type="ECO:0000256" key="2">
    <source>
        <dbReference type="ARBA" id="ARBA00022467"/>
    </source>
</evidence>
<dbReference type="SMART" id="SM00262">
    <property type="entry name" value="GEL"/>
    <property type="match status" value="6"/>
</dbReference>
<keyword evidence="4" id="KW-0009">Actin-binding</keyword>
<dbReference type="Pfam" id="PF00626">
    <property type="entry name" value="Gelsolin"/>
    <property type="match status" value="5"/>
</dbReference>
<evidence type="ECO:0000259" key="5">
    <source>
        <dbReference type="PROSITE" id="PS51089"/>
    </source>
</evidence>
<dbReference type="PANTHER" id="PTHR11977">
    <property type="entry name" value="VILLIN"/>
    <property type="match status" value="1"/>
</dbReference>
<keyword evidence="7" id="KW-1185">Reference proteome</keyword>
<dbReference type="GO" id="GO:0051014">
    <property type="term" value="P:actin filament severing"/>
    <property type="evidence" value="ECO:0007669"/>
    <property type="project" value="TreeGrafter"/>
</dbReference>
<comment type="caution">
    <text evidence="6">The sequence shown here is derived from an EMBL/GenBank/DDBJ whole genome shotgun (WGS) entry which is preliminary data.</text>
</comment>
<dbReference type="CDD" id="cd11290">
    <property type="entry name" value="gelsolin_S1_like"/>
    <property type="match status" value="1"/>
</dbReference>
<dbReference type="CDD" id="cd11291">
    <property type="entry name" value="gelsolin_S6_like"/>
    <property type="match status" value="1"/>
</dbReference>
<dbReference type="SUPFAM" id="SSF55753">
    <property type="entry name" value="Actin depolymerizing proteins"/>
    <property type="match status" value="6"/>
</dbReference>
<dbReference type="InterPro" id="IPR007123">
    <property type="entry name" value="Gelsolin-like_dom"/>
</dbReference>
<proteinExistence type="inferred from homology"/>
<dbReference type="Gene3D" id="1.10.950.10">
    <property type="entry name" value="Villin headpiece domain"/>
    <property type="match status" value="1"/>
</dbReference>
<evidence type="ECO:0000313" key="7">
    <source>
        <dbReference type="Proteomes" id="UP000198287"/>
    </source>
</evidence>